<name>A0AAW2KAR1_SESRA</name>
<dbReference type="AlphaFoldDB" id="A0AAW2KAR1"/>
<protein>
    <submittedName>
        <fullName evidence="3">Retrovirus-related Pol polyprotein from transposon RE1</fullName>
    </submittedName>
</protein>
<dbReference type="InterPro" id="IPR054722">
    <property type="entry name" value="PolX-like_BBD"/>
</dbReference>
<reference evidence="3" key="1">
    <citation type="submission" date="2020-06" db="EMBL/GenBank/DDBJ databases">
        <authorList>
            <person name="Li T."/>
            <person name="Hu X."/>
            <person name="Zhang T."/>
            <person name="Song X."/>
            <person name="Zhang H."/>
            <person name="Dai N."/>
            <person name="Sheng W."/>
            <person name="Hou X."/>
            <person name="Wei L."/>
        </authorList>
    </citation>
    <scope>NUCLEOTIDE SEQUENCE</scope>
    <source>
        <strain evidence="3">G02</strain>
        <tissue evidence="3">Leaf</tissue>
    </source>
</reference>
<sequence length="189" mass="20629">MLEATWEPPRIKKEGDRKEVHAKAHFTHSDTSEVQAQSASDIKGLSKEEIERLKSIMNFLEGSGGSSCSLAQTGKTSISHALNASLTLPSSSWVVDSGATDHMTTSHHSFITYDACPSNRKVKVAEGSLATVAGQGTVPLFTDFFLKDVLHVPRFSANLLSIKKVTKVLNGLAIFYPTCYVFQDWITGR</sequence>
<dbReference type="EMBL" id="JACGWJ010000029">
    <property type="protein sequence ID" value="KAL0303582.1"/>
    <property type="molecule type" value="Genomic_DNA"/>
</dbReference>
<evidence type="ECO:0000313" key="3">
    <source>
        <dbReference type="EMBL" id="KAL0303582.1"/>
    </source>
</evidence>
<reference evidence="3" key="2">
    <citation type="journal article" date="2024" name="Plant">
        <title>Genomic evolution and insights into agronomic trait innovations of Sesamum species.</title>
        <authorList>
            <person name="Miao H."/>
            <person name="Wang L."/>
            <person name="Qu L."/>
            <person name="Liu H."/>
            <person name="Sun Y."/>
            <person name="Le M."/>
            <person name="Wang Q."/>
            <person name="Wei S."/>
            <person name="Zheng Y."/>
            <person name="Lin W."/>
            <person name="Duan Y."/>
            <person name="Cao H."/>
            <person name="Xiong S."/>
            <person name="Wang X."/>
            <person name="Wei L."/>
            <person name="Li C."/>
            <person name="Ma Q."/>
            <person name="Ju M."/>
            <person name="Zhao R."/>
            <person name="Li G."/>
            <person name="Mu C."/>
            <person name="Tian Q."/>
            <person name="Mei H."/>
            <person name="Zhang T."/>
            <person name="Gao T."/>
            <person name="Zhang H."/>
        </authorList>
    </citation>
    <scope>NUCLEOTIDE SEQUENCE</scope>
    <source>
        <strain evidence="3">G02</strain>
    </source>
</reference>
<feature type="domain" description="Retrovirus-related Pol polyprotein from transposon TNT 1-94-like beta-barrel" evidence="2">
    <location>
        <begin position="93"/>
        <end position="167"/>
    </location>
</feature>
<feature type="region of interest" description="Disordered" evidence="1">
    <location>
        <begin position="1"/>
        <end position="40"/>
    </location>
</feature>
<comment type="caution">
    <text evidence="3">The sequence shown here is derived from an EMBL/GenBank/DDBJ whole genome shotgun (WGS) entry which is preliminary data.</text>
</comment>
<organism evidence="3">
    <name type="scientific">Sesamum radiatum</name>
    <name type="common">Black benniseed</name>
    <dbReference type="NCBI Taxonomy" id="300843"/>
    <lineage>
        <taxon>Eukaryota</taxon>
        <taxon>Viridiplantae</taxon>
        <taxon>Streptophyta</taxon>
        <taxon>Embryophyta</taxon>
        <taxon>Tracheophyta</taxon>
        <taxon>Spermatophyta</taxon>
        <taxon>Magnoliopsida</taxon>
        <taxon>eudicotyledons</taxon>
        <taxon>Gunneridae</taxon>
        <taxon>Pentapetalae</taxon>
        <taxon>asterids</taxon>
        <taxon>lamiids</taxon>
        <taxon>Lamiales</taxon>
        <taxon>Pedaliaceae</taxon>
        <taxon>Sesamum</taxon>
    </lineage>
</organism>
<gene>
    <name evidence="3" type="ORF">Sradi_6226300</name>
</gene>
<feature type="compositionally biased region" description="Basic and acidic residues" evidence="1">
    <location>
        <begin position="9"/>
        <end position="31"/>
    </location>
</feature>
<evidence type="ECO:0000259" key="2">
    <source>
        <dbReference type="Pfam" id="PF22936"/>
    </source>
</evidence>
<evidence type="ECO:0000256" key="1">
    <source>
        <dbReference type="SAM" id="MobiDB-lite"/>
    </source>
</evidence>
<accession>A0AAW2KAR1</accession>
<proteinExistence type="predicted"/>
<dbReference type="Pfam" id="PF22936">
    <property type="entry name" value="Pol_BBD"/>
    <property type="match status" value="1"/>
</dbReference>